<evidence type="ECO:0000259" key="1">
    <source>
        <dbReference type="Pfam" id="PF14588"/>
    </source>
</evidence>
<evidence type="ECO:0000313" key="2">
    <source>
        <dbReference type="EMBL" id="MBB6558332.1"/>
    </source>
</evidence>
<proteinExistence type="predicted"/>
<sequence length="161" mass="17174">MALIEQRLAQLGLRLPAPIQPPPGVTLPFAFVQIQGTRVLFSGHGPLNDDGSVVGPLGKLGQDLSVEQGYAQAQRVALSVLGSLKRAIGDLDRIAAWTRVFGMVNCTPDFTAQPAVINGFSHLILELYGQERGMHTRSAVGMAALPFNIPVEIEGEVLLHG</sequence>
<organism evidence="2 3">
    <name type="scientific">Acidovorax soli</name>
    <dbReference type="NCBI Taxonomy" id="592050"/>
    <lineage>
        <taxon>Bacteria</taxon>
        <taxon>Pseudomonadati</taxon>
        <taxon>Pseudomonadota</taxon>
        <taxon>Betaproteobacteria</taxon>
        <taxon>Burkholderiales</taxon>
        <taxon>Comamonadaceae</taxon>
        <taxon>Acidovorax</taxon>
    </lineage>
</organism>
<dbReference type="Gene3D" id="3.30.1330.40">
    <property type="entry name" value="RutC-like"/>
    <property type="match status" value="1"/>
</dbReference>
<dbReference type="InterPro" id="IPR035959">
    <property type="entry name" value="RutC-like_sf"/>
</dbReference>
<dbReference type="CDD" id="cd02199">
    <property type="entry name" value="YjgF_YER057c_UK114_like_1"/>
    <property type="match status" value="1"/>
</dbReference>
<evidence type="ECO:0000313" key="3">
    <source>
        <dbReference type="Proteomes" id="UP000575083"/>
    </source>
</evidence>
<protein>
    <recommendedName>
        <fullName evidence="1">Endoribonuclease L-PSP/chorismate mutase-like domain-containing protein</fullName>
    </recommendedName>
</protein>
<dbReference type="SUPFAM" id="SSF55298">
    <property type="entry name" value="YjgF-like"/>
    <property type="match status" value="1"/>
</dbReference>
<dbReference type="Proteomes" id="UP000575083">
    <property type="component" value="Unassembled WGS sequence"/>
</dbReference>
<dbReference type="AlphaFoldDB" id="A0A7X0U7N6"/>
<dbReference type="EMBL" id="JACHLK010000002">
    <property type="protein sequence ID" value="MBB6558332.1"/>
    <property type="molecule type" value="Genomic_DNA"/>
</dbReference>
<accession>A0A7X0U7N6</accession>
<name>A0A7X0U7N6_9BURK</name>
<feature type="domain" description="Endoribonuclease L-PSP/chorismate mutase-like" evidence="1">
    <location>
        <begin position="7"/>
        <end position="148"/>
    </location>
</feature>
<dbReference type="PANTHER" id="PTHR43760">
    <property type="entry name" value="ENDORIBONUCLEASE-RELATED"/>
    <property type="match status" value="1"/>
</dbReference>
<dbReference type="InterPro" id="IPR013813">
    <property type="entry name" value="Endoribo_LPSP/chorism_mut-like"/>
</dbReference>
<gene>
    <name evidence="2" type="ORF">HNP48_000996</name>
</gene>
<keyword evidence="3" id="KW-1185">Reference proteome</keyword>
<dbReference type="RefSeq" id="WP_184855783.1">
    <property type="nucleotide sequence ID" value="NZ_JACHLK010000002.1"/>
</dbReference>
<comment type="caution">
    <text evidence="2">The sequence shown here is derived from an EMBL/GenBank/DDBJ whole genome shotgun (WGS) entry which is preliminary data.</text>
</comment>
<dbReference type="PANTHER" id="PTHR43760:SF1">
    <property type="entry name" value="ENDORIBONUCLEASE L-PSP_CHORISMATE MUTASE-LIKE DOMAIN-CONTAINING PROTEIN"/>
    <property type="match status" value="1"/>
</dbReference>
<dbReference type="Pfam" id="PF14588">
    <property type="entry name" value="YjgF_endoribonc"/>
    <property type="match status" value="1"/>
</dbReference>
<reference evidence="2 3" key="1">
    <citation type="submission" date="2020-08" db="EMBL/GenBank/DDBJ databases">
        <title>Functional genomics of gut bacteria from endangered species of beetles.</title>
        <authorList>
            <person name="Carlos-Shanley C."/>
        </authorList>
    </citation>
    <scope>NUCLEOTIDE SEQUENCE [LARGE SCALE GENOMIC DNA]</scope>
    <source>
        <strain evidence="2 3">S00198</strain>
    </source>
</reference>